<accession>A0A7W5ZHX7</accession>
<comment type="caution">
    <text evidence="8">The sequence shown here is derived from an EMBL/GenBank/DDBJ whole genome shotgun (WGS) entry which is preliminary data.</text>
</comment>
<evidence type="ECO:0000256" key="3">
    <source>
        <dbReference type="ARBA" id="ARBA00022692"/>
    </source>
</evidence>
<protein>
    <submittedName>
        <fullName evidence="8">Phage shock protein PspC (Stress-responsive transcriptional regulator)</fullName>
    </submittedName>
</protein>
<evidence type="ECO:0000256" key="5">
    <source>
        <dbReference type="ARBA" id="ARBA00023136"/>
    </source>
</evidence>
<evidence type="ECO:0000313" key="9">
    <source>
        <dbReference type="Proteomes" id="UP000541352"/>
    </source>
</evidence>
<evidence type="ECO:0000259" key="7">
    <source>
        <dbReference type="Pfam" id="PF04024"/>
    </source>
</evidence>
<feature type="domain" description="Phage shock protein PspC N-terminal" evidence="7">
    <location>
        <begin position="5"/>
        <end position="63"/>
    </location>
</feature>
<dbReference type="PANTHER" id="PTHR33885">
    <property type="entry name" value="PHAGE SHOCK PROTEIN C"/>
    <property type="match status" value="1"/>
</dbReference>
<dbReference type="AlphaFoldDB" id="A0A7W5ZHX7"/>
<dbReference type="Pfam" id="PF04024">
    <property type="entry name" value="PspC"/>
    <property type="match status" value="1"/>
</dbReference>
<dbReference type="GO" id="GO:0005886">
    <property type="term" value="C:plasma membrane"/>
    <property type="evidence" value="ECO:0007669"/>
    <property type="project" value="UniProtKB-SubCell"/>
</dbReference>
<gene>
    <name evidence="8" type="ORF">FHS57_000131</name>
</gene>
<evidence type="ECO:0000256" key="2">
    <source>
        <dbReference type="ARBA" id="ARBA00022475"/>
    </source>
</evidence>
<dbReference type="PANTHER" id="PTHR33885:SF3">
    <property type="entry name" value="PHAGE SHOCK PROTEIN C"/>
    <property type="match status" value="1"/>
</dbReference>
<keyword evidence="3 6" id="KW-0812">Transmembrane</keyword>
<dbReference type="InterPro" id="IPR052027">
    <property type="entry name" value="PspC"/>
</dbReference>
<dbReference type="InterPro" id="IPR007168">
    <property type="entry name" value="Phageshock_PspC_N"/>
</dbReference>
<evidence type="ECO:0000256" key="6">
    <source>
        <dbReference type="SAM" id="Phobius"/>
    </source>
</evidence>
<dbReference type="EMBL" id="JACIBY010000001">
    <property type="protein sequence ID" value="MBB3836149.1"/>
    <property type="molecule type" value="Genomic_DNA"/>
</dbReference>
<evidence type="ECO:0000313" key="8">
    <source>
        <dbReference type="EMBL" id="MBB3836149.1"/>
    </source>
</evidence>
<proteinExistence type="predicted"/>
<keyword evidence="9" id="KW-1185">Reference proteome</keyword>
<keyword evidence="5 6" id="KW-0472">Membrane</keyword>
<evidence type="ECO:0000256" key="4">
    <source>
        <dbReference type="ARBA" id="ARBA00022989"/>
    </source>
</evidence>
<dbReference type="Proteomes" id="UP000541352">
    <property type="component" value="Unassembled WGS sequence"/>
</dbReference>
<organism evidence="8 9">
    <name type="scientific">Runella defluvii</name>
    <dbReference type="NCBI Taxonomy" id="370973"/>
    <lineage>
        <taxon>Bacteria</taxon>
        <taxon>Pseudomonadati</taxon>
        <taxon>Bacteroidota</taxon>
        <taxon>Cytophagia</taxon>
        <taxon>Cytophagales</taxon>
        <taxon>Spirosomataceae</taxon>
        <taxon>Runella</taxon>
    </lineage>
</organism>
<keyword evidence="4 6" id="KW-1133">Transmembrane helix</keyword>
<dbReference type="RefSeq" id="WP_028522540.1">
    <property type="nucleotide sequence ID" value="NZ_JACIBY010000001.1"/>
</dbReference>
<feature type="transmembrane region" description="Helical" evidence="6">
    <location>
        <begin position="35"/>
        <end position="60"/>
    </location>
</feature>
<reference evidence="8 9" key="1">
    <citation type="submission" date="2020-08" db="EMBL/GenBank/DDBJ databases">
        <title>Genomic Encyclopedia of Type Strains, Phase IV (KMG-IV): sequencing the most valuable type-strain genomes for metagenomic binning, comparative biology and taxonomic classification.</title>
        <authorList>
            <person name="Goeker M."/>
        </authorList>
    </citation>
    <scope>NUCLEOTIDE SEQUENCE [LARGE SCALE GENOMIC DNA]</scope>
    <source>
        <strain evidence="8 9">DSM 17976</strain>
    </source>
</reference>
<evidence type="ECO:0000256" key="1">
    <source>
        <dbReference type="ARBA" id="ARBA00004162"/>
    </source>
</evidence>
<sequence>METNRLYRIKNQAAIGGVAAGLAHYFDIDRSIVRILFVIAFFFAAGVPVVFIYVLLWAFLPKAIMEEKPIHVIRLQN</sequence>
<name>A0A7W5ZHX7_9BACT</name>
<comment type="subcellular location">
    <subcellularLocation>
        <location evidence="1">Cell membrane</location>
        <topology evidence="1">Single-pass membrane protein</topology>
    </subcellularLocation>
</comment>
<keyword evidence="2" id="KW-1003">Cell membrane</keyword>